<dbReference type="Proteomes" id="UP000029879">
    <property type="component" value="Unassembled WGS sequence"/>
</dbReference>
<evidence type="ECO:0000313" key="2">
    <source>
        <dbReference type="Proteomes" id="UP000029879"/>
    </source>
</evidence>
<protein>
    <submittedName>
        <fullName evidence="1">Uncharacterized protein</fullName>
    </submittedName>
</protein>
<gene>
    <name evidence="1" type="ORF">NC00_01635</name>
</gene>
<proteinExistence type="predicted"/>
<dbReference type="AlphaFoldDB" id="A0AB34PER0"/>
<sequence>MSEPMRPPLSRLWSPDPDGGMSLQVSANIDGREHAALTVLADPQDESLWVALQVDGRIVQIPLTVLRQVLEVAADEVHSAQWFADQDDVDPFGV</sequence>
<dbReference type="RefSeq" id="WP_047693095.1">
    <property type="nucleotide sequence ID" value="NZ_KN265459.1"/>
</dbReference>
<accession>A0AB34PER0</accession>
<comment type="caution">
    <text evidence="1">The sequence shown here is derived from an EMBL/GenBank/DDBJ whole genome shotgun (WGS) entry which is preliminary data.</text>
</comment>
<evidence type="ECO:0000313" key="1">
    <source>
        <dbReference type="EMBL" id="KGK59643.1"/>
    </source>
</evidence>
<organism evidence="1 2">
    <name type="scientific">Xanthomonas cannabis pv. phaseoli</name>
    <dbReference type="NCBI Taxonomy" id="1885902"/>
    <lineage>
        <taxon>Bacteria</taxon>
        <taxon>Pseudomonadati</taxon>
        <taxon>Pseudomonadota</taxon>
        <taxon>Gammaproteobacteria</taxon>
        <taxon>Lysobacterales</taxon>
        <taxon>Lysobacteraceae</taxon>
        <taxon>Xanthomonas</taxon>
    </lineage>
</organism>
<name>A0AB34PER0_9XANT</name>
<reference evidence="1 2" key="1">
    <citation type="submission" date="2014-10" db="EMBL/GenBank/DDBJ databases">
        <title>Genome sequence of a Xanthomonas strain that is pathogenic on beans.</title>
        <authorList>
            <person name="Aritua V."/>
            <person name="Sapp M."/>
            <person name="Harrison J."/>
            <person name="Smith J."/>
            <person name="Studholme D."/>
        </authorList>
    </citation>
    <scope>NUCLEOTIDE SEQUENCE [LARGE SCALE GENOMIC DNA]</scope>
    <source>
        <strain evidence="1 2">Nyagatare</strain>
    </source>
</reference>
<dbReference type="EMBL" id="JRQI01000004">
    <property type="protein sequence ID" value="KGK59643.1"/>
    <property type="molecule type" value="Genomic_DNA"/>
</dbReference>